<evidence type="ECO:0000256" key="2">
    <source>
        <dbReference type="ARBA" id="ARBA00022741"/>
    </source>
</evidence>
<dbReference type="InterPro" id="IPR024156">
    <property type="entry name" value="Small_GTPase_ARF"/>
</dbReference>
<feature type="binding site" evidence="5">
    <location>
        <position position="54"/>
    </location>
    <ligand>
        <name>Mg(2+)</name>
        <dbReference type="ChEBI" id="CHEBI:18420"/>
    </ligand>
</feature>
<evidence type="ECO:0000256" key="4">
    <source>
        <dbReference type="PIRSR" id="PIRSR606689-1"/>
    </source>
</evidence>
<dbReference type="Gene3D" id="3.40.50.300">
    <property type="entry name" value="P-loop containing nucleotide triphosphate hydrolases"/>
    <property type="match status" value="1"/>
</dbReference>
<dbReference type="EMBL" id="SPLM01000109">
    <property type="protein sequence ID" value="TMW59754.1"/>
    <property type="molecule type" value="Genomic_DNA"/>
</dbReference>
<protein>
    <recommendedName>
        <fullName evidence="9">ADP-ribosylation factor</fullName>
    </recommendedName>
</protein>
<dbReference type="PROSITE" id="PS51417">
    <property type="entry name" value="ARF"/>
    <property type="match status" value="1"/>
</dbReference>
<evidence type="ECO:0000256" key="5">
    <source>
        <dbReference type="PIRSR" id="PIRSR606689-2"/>
    </source>
</evidence>
<dbReference type="InterPro" id="IPR005225">
    <property type="entry name" value="Small_GTP-bd"/>
</dbReference>
<evidence type="ECO:0000256" key="6">
    <source>
        <dbReference type="RuleBase" id="RU003925"/>
    </source>
</evidence>
<dbReference type="PRINTS" id="PR00328">
    <property type="entry name" value="SAR1GTPBP"/>
</dbReference>
<gene>
    <name evidence="7" type="ORF">Poli38472_004823</name>
</gene>
<sequence>MGNLLTSYAQSALDSMNNYWSRPSRILLLGLDGAGKTTLLYKLKLGEAITTIPTIGFNVETFKYKNIEFTAWDIGGQSKLRSLWRFYFQGCDAIVYVVDSTDRDRIDEAALELQRVFQHEELRDAKLLVYANKQDQPGCVSAQELQHKLNLTAVTRNPTHVQKATAITGEGVYEGLAWLSKAITGK</sequence>
<dbReference type="AlphaFoldDB" id="A0A8K1CAI1"/>
<dbReference type="CDD" id="cd00878">
    <property type="entry name" value="Arf_Arl"/>
    <property type="match status" value="1"/>
</dbReference>
<name>A0A8K1CAI1_PYTOL</name>
<keyword evidence="3 4" id="KW-0342">GTP-binding</keyword>
<dbReference type="GO" id="GO:0030010">
    <property type="term" value="P:establishment of cell polarity"/>
    <property type="evidence" value="ECO:0007669"/>
    <property type="project" value="UniProtKB-ARBA"/>
</dbReference>
<dbReference type="Pfam" id="PF00025">
    <property type="entry name" value="Arf"/>
    <property type="match status" value="1"/>
</dbReference>
<evidence type="ECO:0000313" key="7">
    <source>
        <dbReference type="EMBL" id="TMW59754.1"/>
    </source>
</evidence>
<dbReference type="GO" id="GO:0046872">
    <property type="term" value="F:metal ion binding"/>
    <property type="evidence" value="ECO:0007669"/>
    <property type="project" value="UniProtKB-KW"/>
</dbReference>
<dbReference type="SMART" id="SM00178">
    <property type="entry name" value="SAR"/>
    <property type="match status" value="1"/>
</dbReference>
<keyword evidence="5" id="KW-0460">Magnesium</keyword>
<comment type="caution">
    <text evidence="7">The sequence shown here is derived from an EMBL/GenBank/DDBJ whole genome shotgun (WGS) entry which is preliminary data.</text>
</comment>
<feature type="binding site" evidence="4">
    <location>
        <begin position="132"/>
        <end position="135"/>
    </location>
    <ligand>
        <name>GTP</name>
        <dbReference type="ChEBI" id="CHEBI:37565"/>
    </ligand>
</feature>
<dbReference type="PANTHER" id="PTHR11711">
    <property type="entry name" value="ADP RIBOSYLATION FACTOR-RELATED"/>
    <property type="match status" value="1"/>
</dbReference>
<keyword evidence="8" id="KW-1185">Reference proteome</keyword>
<feature type="binding site" evidence="5">
    <location>
        <position position="37"/>
    </location>
    <ligand>
        <name>Mg(2+)</name>
        <dbReference type="ChEBI" id="CHEBI:18420"/>
    </ligand>
</feature>
<dbReference type="SUPFAM" id="SSF52540">
    <property type="entry name" value="P-loop containing nucleoside triphosphate hydrolases"/>
    <property type="match status" value="1"/>
</dbReference>
<accession>A0A8K1CAI1</accession>
<dbReference type="Proteomes" id="UP000794436">
    <property type="component" value="Unassembled WGS sequence"/>
</dbReference>
<dbReference type="FunFam" id="3.40.50.300:FF:000412">
    <property type="entry name" value="ADP-ribosylation factor 1"/>
    <property type="match status" value="1"/>
</dbReference>
<reference evidence="7" key="1">
    <citation type="submission" date="2019-03" db="EMBL/GenBank/DDBJ databases">
        <title>Long read genome sequence of the mycoparasitic Pythium oligandrum ATCC 38472 isolated from sugarbeet rhizosphere.</title>
        <authorList>
            <person name="Gaulin E."/>
        </authorList>
    </citation>
    <scope>NUCLEOTIDE SEQUENCE</scope>
    <source>
        <strain evidence="7">ATCC 38472_TT</strain>
    </source>
</reference>
<evidence type="ECO:0000256" key="3">
    <source>
        <dbReference type="ARBA" id="ARBA00023134"/>
    </source>
</evidence>
<feature type="binding site" evidence="4">
    <location>
        <begin position="30"/>
        <end position="37"/>
    </location>
    <ligand>
        <name>GTP</name>
        <dbReference type="ChEBI" id="CHEBI:37565"/>
    </ligand>
</feature>
<dbReference type="NCBIfam" id="TIGR00231">
    <property type="entry name" value="small_GTP"/>
    <property type="match status" value="1"/>
</dbReference>
<feature type="binding site" evidence="4">
    <location>
        <position position="76"/>
    </location>
    <ligand>
        <name>GTP</name>
        <dbReference type="ChEBI" id="CHEBI:37565"/>
    </ligand>
</feature>
<dbReference type="SMART" id="SM00175">
    <property type="entry name" value="RAB"/>
    <property type="match status" value="1"/>
</dbReference>
<dbReference type="GO" id="GO:0005525">
    <property type="term" value="F:GTP binding"/>
    <property type="evidence" value="ECO:0007669"/>
    <property type="project" value="UniProtKB-KW"/>
</dbReference>
<dbReference type="InterPro" id="IPR027417">
    <property type="entry name" value="P-loop_NTPase"/>
</dbReference>
<organism evidence="7 8">
    <name type="scientific">Pythium oligandrum</name>
    <name type="common">Mycoparasitic fungus</name>
    <dbReference type="NCBI Taxonomy" id="41045"/>
    <lineage>
        <taxon>Eukaryota</taxon>
        <taxon>Sar</taxon>
        <taxon>Stramenopiles</taxon>
        <taxon>Oomycota</taxon>
        <taxon>Peronosporomycetes</taxon>
        <taxon>Pythiales</taxon>
        <taxon>Pythiaceae</taxon>
        <taxon>Pythium</taxon>
    </lineage>
</organism>
<proteinExistence type="inferred from homology"/>
<dbReference type="SMART" id="SM00177">
    <property type="entry name" value="ARF"/>
    <property type="match status" value="1"/>
</dbReference>
<keyword evidence="2 4" id="KW-0547">Nucleotide-binding</keyword>
<comment type="similarity">
    <text evidence="1 6">Belongs to the small GTPase superfamily. Arf family.</text>
</comment>
<dbReference type="OrthoDB" id="2011769at2759"/>
<evidence type="ECO:0000313" key="8">
    <source>
        <dbReference type="Proteomes" id="UP000794436"/>
    </source>
</evidence>
<evidence type="ECO:0000256" key="1">
    <source>
        <dbReference type="ARBA" id="ARBA00010290"/>
    </source>
</evidence>
<evidence type="ECO:0008006" key="9">
    <source>
        <dbReference type="Google" id="ProtNLM"/>
    </source>
</evidence>
<dbReference type="GO" id="GO:0003924">
    <property type="term" value="F:GTPase activity"/>
    <property type="evidence" value="ECO:0007669"/>
    <property type="project" value="InterPro"/>
</dbReference>
<dbReference type="InterPro" id="IPR006689">
    <property type="entry name" value="Small_GTPase_ARF/SAR"/>
</dbReference>
<keyword evidence="5" id="KW-0479">Metal-binding</keyword>